<evidence type="ECO:0000313" key="3">
    <source>
        <dbReference type="EMBL" id="MFC7069078.1"/>
    </source>
</evidence>
<evidence type="ECO:0000256" key="1">
    <source>
        <dbReference type="ARBA" id="ARBA00022849"/>
    </source>
</evidence>
<dbReference type="Pfam" id="PF01451">
    <property type="entry name" value="LMWPc"/>
    <property type="match status" value="1"/>
</dbReference>
<evidence type="ECO:0000313" key="4">
    <source>
        <dbReference type="Proteomes" id="UP001596461"/>
    </source>
</evidence>
<dbReference type="PANTHER" id="PTHR43428">
    <property type="entry name" value="ARSENATE REDUCTASE"/>
    <property type="match status" value="1"/>
</dbReference>
<dbReference type="AlphaFoldDB" id="A0ABD5WBH9"/>
<dbReference type="InterPro" id="IPR023485">
    <property type="entry name" value="Ptyr_pPase"/>
</dbReference>
<dbReference type="GO" id="GO:0046685">
    <property type="term" value="P:response to arsenic-containing substance"/>
    <property type="evidence" value="ECO:0007669"/>
    <property type="project" value="UniProtKB-KW"/>
</dbReference>
<feature type="domain" description="Phosphotyrosine protein phosphatase I" evidence="2">
    <location>
        <begin position="18"/>
        <end position="147"/>
    </location>
</feature>
<dbReference type="InterPro" id="IPR036196">
    <property type="entry name" value="Ptyr_pPase_sf"/>
</dbReference>
<protein>
    <submittedName>
        <fullName evidence="3">Low molecular weight phosphatase family protein</fullName>
    </submittedName>
</protein>
<reference evidence="3 4" key="1">
    <citation type="journal article" date="2019" name="Int. J. Syst. Evol. Microbiol.">
        <title>The Global Catalogue of Microorganisms (GCM) 10K type strain sequencing project: providing services to taxonomists for standard genome sequencing and annotation.</title>
        <authorList>
            <consortium name="The Broad Institute Genomics Platform"/>
            <consortium name="The Broad Institute Genome Sequencing Center for Infectious Disease"/>
            <person name="Wu L."/>
            <person name="Ma J."/>
        </authorList>
    </citation>
    <scope>NUCLEOTIDE SEQUENCE [LARGE SCALE GENOMIC DNA]</scope>
    <source>
        <strain evidence="3 4">DT31</strain>
    </source>
</reference>
<keyword evidence="4" id="KW-1185">Reference proteome</keyword>
<proteinExistence type="predicted"/>
<dbReference type="SMART" id="SM00226">
    <property type="entry name" value="LMWPc"/>
    <property type="match status" value="1"/>
</dbReference>
<dbReference type="RefSeq" id="WP_349770416.1">
    <property type="nucleotide sequence ID" value="NZ_CP126154.1"/>
</dbReference>
<dbReference type="PANTHER" id="PTHR43428:SF1">
    <property type="entry name" value="ARSENATE REDUCTASE"/>
    <property type="match status" value="1"/>
</dbReference>
<accession>A0ABD5WBH9</accession>
<evidence type="ECO:0000259" key="2">
    <source>
        <dbReference type="SMART" id="SM00226"/>
    </source>
</evidence>
<organism evidence="3 4">
    <name type="scientific">Halobaculum lipolyticum</name>
    <dbReference type="NCBI Taxonomy" id="3032001"/>
    <lineage>
        <taxon>Archaea</taxon>
        <taxon>Methanobacteriati</taxon>
        <taxon>Methanobacteriota</taxon>
        <taxon>Stenosarchaea group</taxon>
        <taxon>Halobacteria</taxon>
        <taxon>Halobacteriales</taxon>
        <taxon>Haloferacaceae</taxon>
        <taxon>Halobaculum</taxon>
    </lineage>
</organism>
<dbReference type="Proteomes" id="UP001596461">
    <property type="component" value="Unassembled WGS sequence"/>
</dbReference>
<dbReference type="EMBL" id="JBHTAH010000003">
    <property type="protein sequence ID" value="MFC7069078.1"/>
    <property type="molecule type" value="Genomic_DNA"/>
</dbReference>
<comment type="caution">
    <text evidence="3">The sequence shown here is derived from an EMBL/GenBank/DDBJ whole genome shotgun (WGS) entry which is preliminary data.</text>
</comment>
<dbReference type="GeneID" id="81125674"/>
<gene>
    <name evidence="3" type="ORF">ACFQL9_05425</name>
</gene>
<sequence>MSADGADGDAGAAGEEPVKLAFVCVQNAGRSQMSYAFARREAERRGLGDRVELLTGGTHPADHVHDEVVDTMAELGIDVSGRTPQTLTDEELNDCDYVATMGCSTLSLADTVQARDWALADPDGKSPEEVAAIRDEIEGLVVELFDEAFGEHEGDAEDADGATA</sequence>
<name>A0ABD5WBH9_9EURY</name>
<dbReference type="SUPFAM" id="SSF52788">
    <property type="entry name" value="Phosphotyrosine protein phosphatases I"/>
    <property type="match status" value="1"/>
</dbReference>
<keyword evidence="1" id="KW-0059">Arsenical resistance</keyword>
<dbReference type="Gene3D" id="3.40.50.2300">
    <property type="match status" value="1"/>
</dbReference>